<dbReference type="GO" id="GO:0050660">
    <property type="term" value="F:flavin adenine dinucleotide binding"/>
    <property type="evidence" value="ECO:0007669"/>
    <property type="project" value="InterPro"/>
</dbReference>
<dbReference type="FunFam" id="2.40.110.10:FF:000002">
    <property type="entry name" value="Acyl-CoA dehydrogenase fadE12"/>
    <property type="match status" value="1"/>
</dbReference>
<keyword evidence="4" id="KW-0274">FAD</keyword>
<dbReference type="PANTHER" id="PTHR43884:SF12">
    <property type="entry name" value="ISOVALERYL-COA DEHYDROGENASE, MITOCHONDRIAL-RELATED"/>
    <property type="match status" value="1"/>
</dbReference>
<dbReference type="InterPro" id="IPR006091">
    <property type="entry name" value="Acyl-CoA_Oxase/DH_mid-dom"/>
</dbReference>
<dbReference type="Pfam" id="PF02771">
    <property type="entry name" value="Acyl-CoA_dh_N"/>
    <property type="match status" value="1"/>
</dbReference>
<keyword evidence="3" id="KW-0285">Flavoprotein</keyword>
<organism evidence="8">
    <name type="scientific">marine sediment metagenome</name>
    <dbReference type="NCBI Taxonomy" id="412755"/>
    <lineage>
        <taxon>unclassified sequences</taxon>
        <taxon>metagenomes</taxon>
        <taxon>ecological metagenomes</taxon>
    </lineage>
</organism>
<evidence type="ECO:0000256" key="2">
    <source>
        <dbReference type="ARBA" id="ARBA00009347"/>
    </source>
</evidence>
<dbReference type="AlphaFoldDB" id="X0WCV9"/>
<dbReference type="PANTHER" id="PTHR43884">
    <property type="entry name" value="ACYL-COA DEHYDROGENASE"/>
    <property type="match status" value="1"/>
</dbReference>
<evidence type="ECO:0000256" key="1">
    <source>
        <dbReference type="ARBA" id="ARBA00001974"/>
    </source>
</evidence>
<dbReference type="Gene3D" id="2.40.110.10">
    <property type="entry name" value="Butyryl-CoA Dehydrogenase, subunit A, domain 2"/>
    <property type="match status" value="1"/>
</dbReference>
<dbReference type="InterPro" id="IPR009100">
    <property type="entry name" value="AcylCoA_DH/oxidase_NM_dom_sf"/>
</dbReference>
<evidence type="ECO:0000256" key="3">
    <source>
        <dbReference type="ARBA" id="ARBA00022630"/>
    </source>
</evidence>
<comment type="cofactor">
    <cofactor evidence="1">
        <name>FAD</name>
        <dbReference type="ChEBI" id="CHEBI:57692"/>
    </cofactor>
</comment>
<dbReference type="InterPro" id="IPR006089">
    <property type="entry name" value="Acyl-CoA_DH_CS"/>
</dbReference>
<keyword evidence="5" id="KW-0560">Oxidoreductase</keyword>
<accession>X0WCV9</accession>
<dbReference type="InterPro" id="IPR037069">
    <property type="entry name" value="AcylCoA_DH/ox_N_sf"/>
</dbReference>
<dbReference type="GO" id="GO:0003995">
    <property type="term" value="F:acyl-CoA dehydrogenase activity"/>
    <property type="evidence" value="ECO:0007669"/>
    <property type="project" value="InterPro"/>
</dbReference>
<dbReference type="InterPro" id="IPR046373">
    <property type="entry name" value="Acyl-CoA_Oxase/DH_mid-dom_sf"/>
</dbReference>
<sequence>ALTEEQSMLKTNVRNFLEKEIAPVVDEHEKQGPLTKETAVAFIRALIPFGYMTGFLPEKYGGSGLDHKTHGVLYEELARVWGSLAVVFISEGFWWVLNEAGSPEQKDRLLPLAASGDYIGCLAITEPNAGSDAASVETTATLNGDDYIVNGTKTWISNGTIADAAFVLVTTDKSLGPLGLGFLLVEKDNSPFTTRELHKLGMRSSPTGELSFDDCRVPKENLLDPGAGYKRTMAFFDVSRAMVGVTCTGIAQAA</sequence>
<evidence type="ECO:0000313" key="8">
    <source>
        <dbReference type="EMBL" id="GAG21032.1"/>
    </source>
</evidence>
<evidence type="ECO:0000259" key="6">
    <source>
        <dbReference type="Pfam" id="PF02770"/>
    </source>
</evidence>
<feature type="non-terminal residue" evidence="8">
    <location>
        <position position="1"/>
    </location>
</feature>
<reference evidence="8" key="1">
    <citation type="journal article" date="2014" name="Front. Microbiol.">
        <title>High frequency of phylogenetically diverse reductive dehalogenase-homologous genes in deep subseafloor sedimentary metagenomes.</title>
        <authorList>
            <person name="Kawai M."/>
            <person name="Futagami T."/>
            <person name="Toyoda A."/>
            <person name="Takaki Y."/>
            <person name="Nishi S."/>
            <person name="Hori S."/>
            <person name="Arai W."/>
            <person name="Tsubouchi T."/>
            <person name="Morono Y."/>
            <person name="Uchiyama I."/>
            <person name="Ito T."/>
            <person name="Fujiyama A."/>
            <person name="Inagaki F."/>
            <person name="Takami H."/>
        </authorList>
    </citation>
    <scope>NUCLEOTIDE SEQUENCE</scope>
    <source>
        <strain evidence="8">Expedition CK06-06</strain>
    </source>
</reference>
<evidence type="ECO:0000256" key="4">
    <source>
        <dbReference type="ARBA" id="ARBA00022827"/>
    </source>
</evidence>
<gene>
    <name evidence="8" type="ORF">S01H1_60495</name>
</gene>
<feature type="domain" description="Acyl-CoA oxidase/dehydrogenase middle" evidence="6">
    <location>
        <begin position="121"/>
        <end position="215"/>
    </location>
</feature>
<proteinExistence type="inferred from homology"/>
<name>X0WCV9_9ZZZZ</name>
<comment type="caution">
    <text evidence="8">The sequence shown here is derived from an EMBL/GenBank/DDBJ whole genome shotgun (WGS) entry which is preliminary data.</text>
</comment>
<evidence type="ECO:0008006" key="9">
    <source>
        <dbReference type="Google" id="ProtNLM"/>
    </source>
</evidence>
<feature type="domain" description="Acyl-CoA dehydrogenase/oxidase N-terminal" evidence="7">
    <location>
        <begin position="3"/>
        <end position="117"/>
    </location>
</feature>
<feature type="non-terminal residue" evidence="8">
    <location>
        <position position="254"/>
    </location>
</feature>
<evidence type="ECO:0000259" key="7">
    <source>
        <dbReference type="Pfam" id="PF02771"/>
    </source>
</evidence>
<dbReference type="PROSITE" id="PS00072">
    <property type="entry name" value="ACYL_COA_DH_1"/>
    <property type="match status" value="1"/>
</dbReference>
<dbReference type="EMBL" id="BARS01039620">
    <property type="protein sequence ID" value="GAG21032.1"/>
    <property type="molecule type" value="Genomic_DNA"/>
</dbReference>
<evidence type="ECO:0000256" key="5">
    <source>
        <dbReference type="ARBA" id="ARBA00023002"/>
    </source>
</evidence>
<protein>
    <recommendedName>
        <fullName evidence="9">Acyl-CoA dehydrogenase</fullName>
    </recommendedName>
</protein>
<comment type="similarity">
    <text evidence="2">Belongs to the acyl-CoA dehydrogenase family.</text>
</comment>
<dbReference type="Gene3D" id="1.10.540.10">
    <property type="entry name" value="Acyl-CoA dehydrogenase/oxidase, N-terminal domain"/>
    <property type="match status" value="1"/>
</dbReference>
<dbReference type="Pfam" id="PF02770">
    <property type="entry name" value="Acyl-CoA_dh_M"/>
    <property type="match status" value="1"/>
</dbReference>
<dbReference type="SUPFAM" id="SSF56645">
    <property type="entry name" value="Acyl-CoA dehydrogenase NM domain-like"/>
    <property type="match status" value="1"/>
</dbReference>
<dbReference type="InterPro" id="IPR013786">
    <property type="entry name" value="AcylCoA_DH/ox_N"/>
</dbReference>